<reference evidence="3" key="1">
    <citation type="journal article" date="2019" name="Int. J. Syst. Evol. Microbiol.">
        <title>The Global Catalogue of Microorganisms (GCM) 10K type strain sequencing project: providing services to taxonomists for standard genome sequencing and annotation.</title>
        <authorList>
            <consortium name="The Broad Institute Genomics Platform"/>
            <consortium name="The Broad Institute Genome Sequencing Center for Infectious Disease"/>
            <person name="Wu L."/>
            <person name="Ma J."/>
        </authorList>
    </citation>
    <scope>NUCLEOTIDE SEQUENCE [LARGE SCALE GENOMIC DNA]</scope>
    <source>
        <strain evidence="3">KCTC 42587</strain>
    </source>
</reference>
<keyword evidence="3" id="KW-1185">Reference proteome</keyword>
<evidence type="ECO:0000256" key="1">
    <source>
        <dbReference type="SAM" id="Phobius"/>
    </source>
</evidence>
<dbReference type="InterPro" id="IPR046035">
    <property type="entry name" value="DUF5993"/>
</dbReference>
<evidence type="ECO:0000313" key="3">
    <source>
        <dbReference type="Proteomes" id="UP001597472"/>
    </source>
</evidence>
<protein>
    <submittedName>
        <fullName evidence="2">DUF5993 family protein</fullName>
    </submittedName>
</protein>
<organism evidence="2 3">
    <name type="scientific">Bizionia sediminis</name>
    <dbReference type="NCBI Taxonomy" id="1737064"/>
    <lineage>
        <taxon>Bacteria</taxon>
        <taxon>Pseudomonadati</taxon>
        <taxon>Bacteroidota</taxon>
        <taxon>Flavobacteriia</taxon>
        <taxon>Flavobacteriales</taxon>
        <taxon>Flavobacteriaceae</taxon>
        <taxon>Bizionia</taxon>
    </lineage>
</organism>
<gene>
    <name evidence="2" type="ORF">ACFSQP_00875</name>
</gene>
<feature type="transmembrane region" description="Helical" evidence="1">
    <location>
        <begin position="21"/>
        <end position="40"/>
    </location>
</feature>
<name>A0ABW5KR44_9FLAO</name>
<dbReference type="Proteomes" id="UP001597472">
    <property type="component" value="Unassembled WGS sequence"/>
</dbReference>
<keyword evidence="1" id="KW-0812">Transmembrane</keyword>
<keyword evidence="1" id="KW-0472">Membrane</keyword>
<keyword evidence="1" id="KW-1133">Transmembrane helix</keyword>
<accession>A0ABW5KR44</accession>
<evidence type="ECO:0000313" key="2">
    <source>
        <dbReference type="EMBL" id="MFD2550355.1"/>
    </source>
</evidence>
<dbReference type="EMBL" id="JBHULS010000001">
    <property type="protein sequence ID" value="MFD2550355.1"/>
    <property type="molecule type" value="Genomic_DNA"/>
</dbReference>
<proteinExistence type="predicted"/>
<sequence length="50" mass="5857">MSLIFLTYFVSFLCLFKQKQKLAYIFFALASVFSIVMFLYHSSSTLNLSF</sequence>
<dbReference type="RefSeq" id="WP_376891095.1">
    <property type="nucleotide sequence ID" value="NZ_JBHULS010000001.1"/>
</dbReference>
<comment type="caution">
    <text evidence="2">The sequence shown here is derived from an EMBL/GenBank/DDBJ whole genome shotgun (WGS) entry which is preliminary data.</text>
</comment>
<dbReference type="Pfam" id="PF19455">
    <property type="entry name" value="DUF5993"/>
    <property type="match status" value="1"/>
</dbReference>